<dbReference type="PANTHER" id="PTHR32440:SF11">
    <property type="entry name" value="METALLOPHOSPHOESTERASE DOMAIN-CONTAINING PROTEIN"/>
    <property type="match status" value="1"/>
</dbReference>
<keyword evidence="3" id="KW-1185">Reference proteome</keyword>
<dbReference type="GO" id="GO:0005737">
    <property type="term" value="C:cytoplasm"/>
    <property type="evidence" value="ECO:0007669"/>
    <property type="project" value="TreeGrafter"/>
</dbReference>
<proteinExistence type="predicted"/>
<dbReference type="STRING" id="1855823.MCCS_05370"/>
<protein>
    <submittedName>
        <fullName evidence="2">Phosphodiesterase YaeI</fullName>
    </submittedName>
</protein>
<dbReference type="Proteomes" id="UP000194154">
    <property type="component" value="Chromosome"/>
</dbReference>
<evidence type="ECO:0000313" key="3">
    <source>
        <dbReference type="Proteomes" id="UP000194154"/>
    </source>
</evidence>
<dbReference type="KEGG" id="mcak:MCCS_05370"/>
<reference evidence="2 3" key="1">
    <citation type="journal article" date="2017" name="Int. J. Syst. Evol. Microbiol.">
        <title>Macrococcus canis sp. nov., a skin bacterium associated with infections in dogs.</title>
        <authorList>
            <person name="Gobeli Brawand S."/>
            <person name="Cotting K."/>
            <person name="Gomez-Sanz E."/>
            <person name="Collaud A."/>
            <person name="Thomann A."/>
            <person name="Brodard I."/>
            <person name="Rodriguez-Campos S."/>
            <person name="Strauss C."/>
            <person name="Perreten V."/>
        </authorList>
    </citation>
    <scope>NUCLEOTIDE SEQUENCE [LARGE SCALE GENOMIC DNA]</scope>
    <source>
        <strain evidence="2 3">KM45013</strain>
    </source>
</reference>
<dbReference type="SUPFAM" id="SSF56300">
    <property type="entry name" value="Metallo-dependent phosphatases"/>
    <property type="match status" value="1"/>
</dbReference>
<dbReference type="PANTHER" id="PTHR32440">
    <property type="entry name" value="PHOSPHATASE DCR2-RELATED-RELATED"/>
    <property type="match status" value="1"/>
</dbReference>
<dbReference type="InterPro" id="IPR029052">
    <property type="entry name" value="Metallo-depent_PP-like"/>
</dbReference>
<evidence type="ECO:0000259" key="1">
    <source>
        <dbReference type="Pfam" id="PF00149"/>
    </source>
</evidence>
<dbReference type="GO" id="GO:0016788">
    <property type="term" value="F:hydrolase activity, acting on ester bonds"/>
    <property type="evidence" value="ECO:0007669"/>
    <property type="project" value="TreeGrafter"/>
</dbReference>
<evidence type="ECO:0000313" key="2">
    <source>
        <dbReference type="EMBL" id="ARQ06188.1"/>
    </source>
</evidence>
<dbReference type="InterPro" id="IPR004843">
    <property type="entry name" value="Calcineurin-like_PHP"/>
</dbReference>
<dbReference type="OrthoDB" id="9816081at2"/>
<dbReference type="CDD" id="cd07383">
    <property type="entry name" value="MPP_Dcr2"/>
    <property type="match status" value="1"/>
</dbReference>
<dbReference type="AlphaFoldDB" id="A0A1W7A9D1"/>
<accession>A0A1W7A9D1</accession>
<name>A0A1W7A9D1_9STAP</name>
<dbReference type="EMBL" id="CP021059">
    <property type="protein sequence ID" value="ARQ06188.1"/>
    <property type="molecule type" value="Genomic_DNA"/>
</dbReference>
<dbReference type="GeneID" id="35294678"/>
<dbReference type="RefSeq" id="WP_086041872.1">
    <property type="nucleotide sequence ID" value="NZ_CBCRZA010000001.1"/>
</dbReference>
<sequence>MFKILQLTDLHFGDLLPESSHIDQVTKALITRLIHTNQPDFIAITGDLIWSKVSNSLTTFRDVLAFINSFNIPFAATFGNHDSEGDFSRDVINEILLSQSNFIEPQSLFNDNDRLCYYTELVVDGHTHRLYFIDSGDYDKLQVGEYDYITHAQIEWLVEADKAFIGTSQLFIHIPIPEYATAKSLGLAEGHQDEEICCPKLNTGLFSQLLLNGLSVKAIYCGHDHDNDFTADYCGIKLNYGRVTGFNTYGSLRRGGRMIELDGSAFTSYIVE</sequence>
<dbReference type="Gene3D" id="3.60.21.10">
    <property type="match status" value="1"/>
</dbReference>
<gene>
    <name evidence="2" type="ORF">MCCS_05370</name>
</gene>
<feature type="domain" description="Calcineurin-like phosphoesterase" evidence="1">
    <location>
        <begin position="2"/>
        <end position="226"/>
    </location>
</feature>
<organism evidence="2 3">
    <name type="scientific">Macrococcoides canis</name>
    <dbReference type="NCBI Taxonomy" id="1855823"/>
    <lineage>
        <taxon>Bacteria</taxon>
        <taxon>Bacillati</taxon>
        <taxon>Bacillota</taxon>
        <taxon>Bacilli</taxon>
        <taxon>Bacillales</taxon>
        <taxon>Staphylococcaceae</taxon>
        <taxon>Macrococcoides</taxon>
    </lineage>
</organism>
<dbReference type="Pfam" id="PF00149">
    <property type="entry name" value="Metallophos"/>
    <property type="match status" value="1"/>
</dbReference>